<evidence type="ECO:0000256" key="3">
    <source>
        <dbReference type="ARBA" id="ARBA00012918"/>
    </source>
</evidence>
<dbReference type="GO" id="GO:0004359">
    <property type="term" value="F:glutaminase activity"/>
    <property type="evidence" value="ECO:0007669"/>
    <property type="project" value="UniProtKB-EC"/>
</dbReference>
<feature type="binding site" evidence="6">
    <location>
        <position position="253"/>
    </location>
    <ligand>
        <name>substrate</name>
    </ligand>
</feature>
<gene>
    <name evidence="6 8" type="primary">glsA</name>
    <name evidence="8" type="ORF">H8S47_00150</name>
</gene>
<feature type="binding site" evidence="6">
    <location>
        <position position="207"/>
    </location>
    <ligand>
        <name>substrate</name>
    </ligand>
</feature>
<evidence type="ECO:0000256" key="7">
    <source>
        <dbReference type="PROSITE-ProRule" id="PRU00023"/>
    </source>
</evidence>
<proteinExistence type="inferred from homology"/>
<evidence type="ECO:0000256" key="4">
    <source>
        <dbReference type="ARBA" id="ARBA00022801"/>
    </source>
</evidence>
<feature type="binding site" evidence="6">
    <location>
        <position position="158"/>
    </location>
    <ligand>
        <name>substrate</name>
    </ligand>
</feature>
<dbReference type="InterPro" id="IPR015868">
    <property type="entry name" value="Glutaminase"/>
</dbReference>
<dbReference type="Proteomes" id="UP000597613">
    <property type="component" value="Unassembled WGS sequence"/>
</dbReference>
<dbReference type="RefSeq" id="WP_187502108.1">
    <property type="nucleotide sequence ID" value="NZ_CP162536.1"/>
</dbReference>
<dbReference type="SMART" id="SM00248">
    <property type="entry name" value="ANK"/>
    <property type="match status" value="2"/>
</dbReference>
<feature type="binding site" evidence="6">
    <location>
        <position position="286"/>
    </location>
    <ligand>
        <name>substrate</name>
    </ligand>
</feature>
<evidence type="ECO:0000256" key="5">
    <source>
        <dbReference type="ARBA" id="ARBA00049534"/>
    </source>
</evidence>
<dbReference type="Pfam" id="PF12796">
    <property type="entry name" value="Ank_2"/>
    <property type="match status" value="1"/>
</dbReference>
<evidence type="ECO:0000313" key="8">
    <source>
        <dbReference type="EMBL" id="MBC3940091.1"/>
    </source>
</evidence>
<dbReference type="PANTHER" id="PTHR12544">
    <property type="entry name" value="GLUTAMINASE"/>
    <property type="match status" value="1"/>
</dbReference>
<keyword evidence="9" id="KW-1185">Reference proteome</keyword>
<dbReference type="PROSITE" id="PS50297">
    <property type="entry name" value="ANK_REP_REGION"/>
    <property type="match status" value="1"/>
</dbReference>
<dbReference type="PROSITE" id="PS50088">
    <property type="entry name" value="ANK_REPEAT"/>
    <property type="match status" value="1"/>
</dbReference>
<evidence type="ECO:0000256" key="6">
    <source>
        <dbReference type="HAMAP-Rule" id="MF_00313"/>
    </source>
</evidence>
<feature type="binding site" evidence="6">
    <location>
        <position position="260"/>
    </location>
    <ligand>
        <name>substrate</name>
    </ligand>
</feature>
<dbReference type="SUPFAM" id="SSF48403">
    <property type="entry name" value="Ankyrin repeat"/>
    <property type="match status" value="1"/>
</dbReference>
<organism evidence="8 9">
    <name type="scientific">Sphingomonas albertensis</name>
    <dbReference type="NCBI Taxonomy" id="2762591"/>
    <lineage>
        <taxon>Bacteria</taxon>
        <taxon>Pseudomonadati</taxon>
        <taxon>Pseudomonadota</taxon>
        <taxon>Alphaproteobacteria</taxon>
        <taxon>Sphingomonadales</taxon>
        <taxon>Sphingomonadaceae</taxon>
        <taxon>Sphingomonas</taxon>
    </lineage>
</organism>
<dbReference type="EC" id="3.5.1.2" evidence="3 6"/>
<keyword evidence="4 6" id="KW-0378">Hydrolase</keyword>
<keyword evidence="7" id="KW-0040">ANK repeat</keyword>
<name>A0ABR7AI01_9SPHN</name>
<reference evidence="8 9" key="1">
    <citation type="submission" date="2020-08" db="EMBL/GenBank/DDBJ databases">
        <title>Putative novel bacterial strains isolated from necrotic wheat leaf tissues caused by Xanthomonas translucens.</title>
        <authorList>
            <person name="Tambong J.T."/>
        </authorList>
    </citation>
    <scope>NUCLEOTIDE SEQUENCE [LARGE SCALE GENOMIC DNA]</scope>
    <source>
        <strain evidence="9">DOAB 1063</strain>
    </source>
</reference>
<dbReference type="InterPro" id="IPR036770">
    <property type="entry name" value="Ankyrin_rpt-contain_sf"/>
</dbReference>
<dbReference type="PANTHER" id="PTHR12544:SF29">
    <property type="entry name" value="GLUTAMINASE"/>
    <property type="match status" value="1"/>
</dbReference>
<feature type="binding site" evidence="6">
    <location>
        <position position="356"/>
    </location>
    <ligand>
        <name>substrate</name>
    </ligand>
</feature>
<dbReference type="Pfam" id="PF04960">
    <property type="entry name" value="Glutaminase"/>
    <property type="match status" value="1"/>
</dbReference>
<dbReference type="Gene3D" id="1.25.40.20">
    <property type="entry name" value="Ankyrin repeat-containing domain"/>
    <property type="match status" value="1"/>
</dbReference>
<protein>
    <recommendedName>
        <fullName evidence="3 6">Glutaminase</fullName>
        <ecNumber evidence="3 6">3.5.1.2</ecNumber>
    </recommendedName>
</protein>
<evidence type="ECO:0000256" key="1">
    <source>
        <dbReference type="ARBA" id="ARBA00011076"/>
    </source>
</evidence>
<dbReference type="InterPro" id="IPR002110">
    <property type="entry name" value="Ankyrin_rpt"/>
</dbReference>
<comment type="catalytic activity">
    <reaction evidence="5 6">
        <text>L-glutamine + H2O = L-glutamate + NH4(+)</text>
        <dbReference type="Rhea" id="RHEA:15889"/>
        <dbReference type="ChEBI" id="CHEBI:15377"/>
        <dbReference type="ChEBI" id="CHEBI:28938"/>
        <dbReference type="ChEBI" id="CHEBI:29985"/>
        <dbReference type="ChEBI" id="CHEBI:58359"/>
        <dbReference type="EC" id="3.5.1.2"/>
    </reaction>
</comment>
<comment type="similarity">
    <text evidence="1 6">Belongs to the glutaminase family.</text>
</comment>
<dbReference type="Gene3D" id="3.40.710.10">
    <property type="entry name" value="DD-peptidase/beta-lactamase superfamily"/>
    <property type="match status" value="1"/>
</dbReference>
<evidence type="ECO:0000313" key="9">
    <source>
        <dbReference type="Proteomes" id="UP000597613"/>
    </source>
</evidence>
<keyword evidence="6" id="KW-0007">Acetylation</keyword>
<dbReference type="SUPFAM" id="SSF56601">
    <property type="entry name" value="beta-lactamase/transpeptidase-like"/>
    <property type="match status" value="1"/>
</dbReference>
<feature type="repeat" description="ANK" evidence="7">
    <location>
        <begin position="457"/>
        <end position="489"/>
    </location>
</feature>
<comment type="caution">
    <text evidence="8">The sequence shown here is derived from an EMBL/GenBank/DDBJ whole genome shotgun (WGS) entry which is preliminary data.</text>
</comment>
<dbReference type="InterPro" id="IPR012338">
    <property type="entry name" value="Beta-lactam/transpept-like"/>
</dbReference>
<dbReference type="NCBIfam" id="TIGR03814">
    <property type="entry name" value="Gln_ase"/>
    <property type="match status" value="1"/>
</dbReference>
<evidence type="ECO:0000256" key="2">
    <source>
        <dbReference type="ARBA" id="ARBA00011881"/>
    </source>
</evidence>
<feature type="binding site" evidence="6">
    <location>
        <position position="338"/>
    </location>
    <ligand>
        <name>substrate</name>
    </ligand>
</feature>
<accession>A0ABR7AI01</accession>
<sequence length="534" mass="57297">MIAPVARDLKEDTSARKLYEDLTDGGADRSRDAIEQMLRTNGLAIDDPRLRYLSALMQGYAQTIEIPFEAIAPALSGTNQTLLSRALTGNLVIPDFTAFCAELERLFVAVRECREGDVASYIPQLARADADGFAMAVCTVDGQRFAIGDTDARFGVQSTCKPINYAIALDRLGIDAVHRHVGREPSGHSFNEITLNAARLPHNPMINAGAIMCASLIAPGLSAADRFDSVFQTWRALAGAGAVGFDNAVFLSERDTADRNFALAYFMRENGAFPDGTDLKATLELYFQCCSITIDAPGLATVAATFANGGVCPLTSERVFSNDTTKNCLSLMASCGLYDFSGEFAFTVGLPAKSGVSGALFLTIPGVCGIALWSPRLDALGNSVRGVEFARRLTKTFTFDSFADGPDAGAQTNPRRRSAETIVDQATYFCAAAAKGDLTELRRLMARSIDVNLADYDGRTALHLAASEGRADVLRYLLSRGADRDLSDRWGNTALFDAQRNEDAESIALLQTCTTSAVSASKARRGTKVLSLEG</sequence>
<dbReference type="EMBL" id="JACONT010000001">
    <property type="protein sequence ID" value="MBC3940091.1"/>
    <property type="molecule type" value="Genomic_DNA"/>
</dbReference>
<dbReference type="HAMAP" id="MF_00313">
    <property type="entry name" value="Glutaminase"/>
    <property type="match status" value="1"/>
</dbReference>
<comment type="subunit">
    <text evidence="2 6">Homotetramer.</text>
</comment>